<evidence type="ECO:0000313" key="2">
    <source>
        <dbReference type="Proteomes" id="UP000660380"/>
    </source>
</evidence>
<sequence length="247" mass="28888">MDSSQQHPDFPDDFVQLCQSVTAKRPKAVFDHILQYGFVTTEELKERYGYNHPPRAARDVREHGIPLETLRVTGTDGRRIAAYKFGDISKARFSSLSGRTGLSKQLKDELIKRYGCKCFIYLEKVDKRELQIDHRVPFEIDGEPELLAESFMLLCSSANRAKSWSCEHCENWKSIKDKSICLSCYWVYPESYTHVAMQQVRRIDLMWQGENIEIYERLKQQAVRLNKEIPEFIKEIIEREIRQSGDS</sequence>
<accession>A0ABR8GKK2</accession>
<keyword evidence="2" id="KW-1185">Reference proteome</keyword>
<dbReference type="GO" id="GO:0004519">
    <property type="term" value="F:endonuclease activity"/>
    <property type="evidence" value="ECO:0007669"/>
    <property type="project" value="UniProtKB-KW"/>
</dbReference>
<dbReference type="EMBL" id="JACJTA010000004">
    <property type="protein sequence ID" value="MBD2603590.1"/>
    <property type="molecule type" value="Genomic_DNA"/>
</dbReference>
<dbReference type="RefSeq" id="WP_029637409.1">
    <property type="nucleotide sequence ID" value="NZ_JACJTA010000004.1"/>
</dbReference>
<organism evidence="1 2">
    <name type="scientific">Scytonema hofmannii FACHB-248</name>
    <dbReference type="NCBI Taxonomy" id="1842502"/>
    <lineage>
        <taxon>Bacteria</taxon>
        <taxon>Bacillati</taxon>
        <taxon>Cyanobacteriota</taxon>
        <taxon>Cyanophyceae</taxon>
        <taxon>Nostocales</taxon>
        <taxon>Scytonemataceae</taxon>
        <taxon>Scytonema</taxon>
    </lineage>
</organism>
<protein>
    <submittedName>
        <fullName evidence="1">HNH endonuclease</fullName>
    </submittedName>
</protein>
<dbReference type="Proteomes" id="UP000660380">
    <property type="component" value="Unassembled WGS sequence"/>
</dbReference>
<name>A0ABR8GKK2_9CYAN</name>
<keyword evidence="1" id="KW-0378">Hydrolase</keyword>
<keyword evidence="1" id="KW-0255">Endonuclease</keyword>
<comment type="caution">
    <text evidence="1">The sequence shown here is derived from an EMBL/GenBank/DDBJ whole genome shotgun (WGS) entry which is preliminary data.</text>
</comment>
<reference evidence="1 2" key="1">
    <citation type="journal article" date="2020" name="ISME J.">
        <title>Comparative genomics reveals insights into cyanobacterial evolution and habitat adaptation.</title>
        <authorList>
            <person name="Chen M.Y."/>
            <person name="Teng W.K."/>
            <person name="Zhao L."/>
            <person name="Hu C.X."/>
            <person name="Zhou Y.K."/>
            <person name="Han B.P."/>
            <person name="Song L.R."/>
            <person name="Shu W.S."/>
        </authorList>
    </citation>
    <scope>NUCLEOTIDE SEQUENCE [LARGE SCALE GENOMIC DNA]</scope>
    <source>
        <strain evidence="1 2">FACHB-248</strain>
    </source>
</reference>
<gene>
    <name evidence="1" type="ORF">H6G81_03370</name>
</gene>
<proteinExistence type="predicted"/>
<evidence type="ECO:0000313" key="1">
    <source>
        <dbReference type="EMBL" id="MBD2603590.1"/>
    </source>
</evidence>
<keyword evidence="1" id="KW-0540">Nuclease</keyword>